<evidence type="ECO:0000313" key="10">
    <source>
        <dbReference type="EMBL" id="MBC2604272.1"/>
    </source>
</evidence>
<feature type="transmembrane region" description="Helical" evidence="7">
    <location>
        <begin position="329"/>
        <end position="355"/>
    </location>
</feature>
<dbReference type="EMBL" id="JACHVA010000141">
    <property type="protein sequence ID" value="MBC2604272.1"/>
    <property type="molecule type" value="Genomic_DNA"/>
</dbReference>
<keyword evidence="2" id="KW-1003">Cell membrane</keyword>
<dbReference type="InterPro" id="IPR050250">
    <property type="entry name" value="Macrolide_Exporter_MacB"/>
</dbReference>
<feature type="transmembrane region" description="Helical" evidence="7">
    <location>
        <begin position="21"/>
        <end position="46"/>
    </location>
</feature>
<feature type="domain" description="MacB-like periplasmic core" evidence="9">
    <location>
        <begin position="21"/>
        <end position="249"/>
    </location>
</feature>
<dbReference type="Pfam" id="PF02687">
    <property type="entry name" value="FtsX"/>
    <property type="match status" value="1"/>
</dbReference>
<dbReference type="GO" id="GO:0005886">
    <property type="term" value="C:plasma membrane"/>
    <property type="evidence" value="ECO:0007669"/>
    <property type="project" value="UniProtKB-SubCell"/>
</dbReference>
<dbReference type="Pfam" id="PF12704">
    <property type="entry name" value="MacB_PCD"/>
    <property type="match status" value="1"/>
</dbReference>
<feature type="transmembrane region" description="Helical" evidence="7">
    <location>
        <begin position="375"/>
        <end position="396"/>
    </location>
</feature>
<evidence type="ECO:0000259" key="8">
    <source>
        <dbReference type="Pfam" id="PF02687"/>
    </source>
</evidence>
<organism evidence="10 11">
    <name type="scientific">Puniceicoccus vermicola</name>
    <dbReference type="NCBI Taxonomy" id="388746"/>
    <lineage>
        <taxon>Bacteria</taxon>
        <taxon>Pseudomonadati</taxon>
        <taxon>Verrucomicrobiota</taxon>
        <taxon>Opitutia</taxon>
        <taxon>Puniceicoccales</taxon>
        <taxon>Puniceicoccaceae</taxon>
        <taxon>Puniceicoccus</taxon>
    </lineage>
</organism>
<evidence type="ECO:0000256" key="5">
    <source>
        <dbReference type="ARBA" id="ARBA00023136"/>
    </source>
</evidence>
<evidence type="ECO:0000256" key="1">
    <source>
        <dbReference type="ARBA" id="ARBA00004651"/>
    </source>
</evidence>
<accession>A0A7X1B2D0</accession>
<evidence type="ECO:0000256" key="4">
    <source>
        <dbReference type="ARBA" id="ARBA00022989"/>
    </source>
</evidence>
<reference evidence="10 11" key="1">
    <citation type="submission" date="2020-07" db="EMBL/GenBank/DDBJ databases">
        <authorList>
            <person name="Feng X."/>
        </authorList>
    </citation>
    <scope>NUCLEOTIDE SEQUENCE [LARGE SCALE GENOMIC DNA]</scope>
    <source>
        <strain evidence="10 11">JCM14086</strain>
    </source>
</reference>
<dbReference type="AlphaFoldDB" id="A0A7X1B2D0"/>
<dbReference type="InterPro" id="IPR025857">
    <property type="entry name" value="MacB_PCD"/>
</dbReference>
<keyword evidence="5 7" id="KW-0472">Membrane</keyword>
<comment type="similarity">
    <text evidence="6">Belongs to the ABC-4 integral membrane protein family.</text>
</comment>
<name>A0A7X1B2D0_9BACT</name>
<evidence type="ECO:0000259" key="9">
    <source>
        <dbReference type="Pfam" id="PF12704"/>
    </source>
</evidence>
<feature type="transmembrane region" description="Helical" evidence="7">
    <location>
        <begin position="283"/>
        <end position="308"/>
    </location>
</feature>
<keyword evidence="11" id="KW-1185">Reference proteome</keyword>
<feature type="domain" description="ABC3 transporter permease C-terminal" evidence="8">
    <location>
        <begin position="288"/>
        <end position="403"/>
    </location>
</feature>
<comment type="caution">
    <text evidence="10">The sequence shown here is derived from an EMBL/GenBank/DDBJ whole genome shotgun (WGS) entry which is preliminary data.</text>
</comment>
<dbReference type="PANTHER" id="PTHR30572:SF4">
    <property type="entry name" value="ABC TRANSPORTER PERMEASE YTRF"/>
    <property type="match status" value="1"/>
</dbReference>
<evidence type="ECO:0000313" key="11">
    <source>
        <dbReference type="Proteomes" id="UP000525652"/>
    </source>
</evidence>
<evidence type="ECO:0000256" key="3">
    <source>
        <dbReference type="ARBA" id="ARBA00022692"/>
    </source>
</evidence>
<keyword evidence="3 7" id="KW-0812">Transmembrane</keyword>
<dbReference type="PANTHER" id="PTHR30572">
    <property type="entry name" value="MEMBRANE COMPONENT OF TRANSPORTER-RELATED"/>
    <property type="match status" value="1"/>
</dbReference>
<dbReference type="GO" id="GO:0022857">
    <property type="term" value="F:transmembrane transporter activity"/>
    <property type="evidence" value="ECO:0007669"/>
    <property type="project" value="TreeGrafter"/>
</dbReference>
<evidence type="ECO:0000256" key="6">
    <source>
        <dbReference type="ARBA" id="ARBA00038076"/>
    </source>
</evidence>
<proteinExistence type="inferred from homology"/>
<keyword evidence="4 7" id="KW-1133">Transmembrane helix</keyword>
<evidence type="ECO:0000256" key="2">
    <source>
        <dbReference type="ARBA" id="ARBA00022475"/>
    </source>
</evidence>
<gene>
    <name evidence="10" type="ORF">H5P30_21030</name>
</gene>
<protein>
    <submittedName>
        <fullName evidence="10">ABC transporter permease</fullName>
    </submittedName>
</protein>
<dbReference type="RefSeq" id="WP_185694887.1">
    <property type="nucleotide sequence ID" value="NZ_JACHVA010000141.1"/>
</dbReference>
<sequence>MILVTIAKQGIREVWSHKFRSFLSMIGIILGVASLVAMIGVVQGMIRNFTVFFEETGGIEKVTITSKEPPESQSHIAFLSPGLSLSDVEAIQASVPLAEYVTPQVEFGWTRIVRGSRRMGNRVQGVTSDIQLIENYPIARGRFVGDLDNLHARPVAVIGAEVVRRLYEPDEDPLGSQIRIKNQPFTVIGILEDFEFDQNGRNALRWKNWRVFIPSRTAAQRFRGDETVSEILLKVSRYEDLRDLIPQVENVLLQRHNGIEDFEIQTREEQLAEFEKLENSFTYSLGGVAGISLLVGGIGIMNVMLAVVSERIREIGVRKAVGARASDIFFQFLVESTVISVIGGIFGIVLSVGFLQLLSAFIPGGANINLFPGNAMIFGFAFSAAVGVFSGLYPALKAARLDPIEALRYE</sequence>
<comment type="subcellular location">
    <subcellularLocation>
        <location evidence="1">Cell membrane</location>
        <topology evidence="1">Multi-pass membrane protein</topology>
    </subcellularLocation>
</comment>
<dbReference type="InterPro" id="IPR003838">
    <property type="entry name" value="ABC3_permease_C"/>
</dbReference>
<evidence type="ECO:0000256" key="7">
    <source>
        <dbReference type="SAM" id="Phobius"/>
    </source>
</evidence>
<dbReference type="Proteomes" id="UP000525652">
    <property type="component" value="Unassembled WGS sequence"/>
</dbReference>